<comment type="caution">
    <text evidence="1">The sequence shown here is derived from an EMBL/GenBank/DDBJ whole genome shotgun (WGS) entry which is preliminary data.</text>
</comment>
<dbReference type="InterPro" id="IPR002017">
    <property type="entry name" value="Spectrin_repeat"/>
</dbReference>
<evidence type="ECO:0000313" key="2">
    <source>
        <dbReference type="Proteomes" id="UP001176940"/>
    </source>
</evidence>
<organism evidence="1 2">
    <name type="scientific">Ranitomeya imitator</name>
    <name type="common">mimic poison frog</name>
    <dbReference type="NCBI Taxonomy" id="111125"/>
    <lineage>
        <taxon>Eukaryota</taxon>
        <taxon>Metazoa</taxon>
        <taxon>Chordata</taxon>
        <taxon>Craniata</taxon>
        <taxon>Vertebrata</taxon>
        <taxon>Euteleostomi</taxon>
        <taxon>Amphibia</taxon>
        <taxon>Batrachia</taxon>
        <taxon>Anura</taxon>
        <taxon>Neobatrachia</taxon>
        <taxon>Hyloidea</taxon>
        <taxon>Dendrobatidae</taxon>
        <taxon>Dendrobatinae</taxon>
        <taxon>Ranitomeya</taxon>
    </lineage>
</organism>
<evidence type="ECO:0008006" key="3">
    <source>
        <dbReference type="Google" id="ProtNLM"/>
    </source>
</evidence>
<dbReference type="Gene3D" id="1.20.58.60">
    <property type="match status" value="4"/>
</dbReference>
<dbReference type="InterPro" id="IPR018159">
    <property type="entry name" value="Spectrin/alpha-actinin"/>
</dbReference>
<dbReference type="SUPFAM" id="SSF46966">
    <property type="entry name" value="Spectrin repeat"/>
    <property type="match status" value="3"/>
</dbReference>
<dbReference type="CDD" id="cd00176">
    <property type="entry name" value="SPEC"/>
    <property type="match status" value="1"/>
</dbReference>
<keyword evidence="2" id="KW-1185">Reference proteome</keyword>
<evidence type="ECO:0000313" key="1">
    <source>
        <dbReference type="EMBL" id="CAJ0964671.1"/>
    </source>
</evidence>
<gene>
    <name evidence="1" type="ORF">RIMI_LOCUS19465991</name>
</gene>
<dbReference type="EMBL" id="CAUEEQ010062217">
    <property type="protein sequence ID" value="CAJ0964671.1"/>
    <property type="molecule type" value="Genomic_DNA"/>
</dbReference>
<dbReference type="Proteomes" id="UP001176940">
    <property type="component" value="Unassembled WGS sequence"/>
</dbReference>
<feature type="non-terminal residue" evidence="1">
    <location>
        <position position="507"/>
    </location>
</feature>
<dbReference type="InterPro" id="IPR043197">
    <property type="entry name" value="Plakin"/>
</dbReference>
<dbReference type="PANTHER" id="PTHR23169:SF25">
    <property type="entry name" value="MICROTUBULE-ACTIN CROSS-LINKING FACTOR 1, ISOFORMS 1_2_3_4_5"/>
    <property type="match status" value="1"/>
</dbReference>
<reference evidence="1" key="1">
    <citation type="submission" date="2023-07" db="EMBL/GenBank/DDBJ databases">
        <authorList>
            <person name="Stuckert A."/>
        </authorList>
    </citation>
    <scope>NUCLEOTIDE SEQUENCE</scope>
</reference>
<dbReference type="PANTHER" id="PTHR23169">
    <property type="entry name" value="ENVOPLAKIN"/>
    <property type="match status" value="1"/>
</dbReference>
<sequence length="507" mass="56217">MFTLVTGIVGRWRTVCVTALQRPNSDAAAIDIVVGIAAASLSMKVFQKDQVDALQLKLQQVNGLGQGLIQSADKNCDVHGLEHDTEELNAKWNTLNKKVAERVTQLQEALLHCGKFQDALEPLLSWLTDTEDLIANQKPPSAEYKVVKAQIQEQKLLQRLLDDRRSTVDMIEAEGTRIAEGADPADKEKINRQLETLKERWSSLLQKAQSRQKQLDDILVLARQFHETTEPIFDWLSATEKKLANSEPIGTQTGKIQQQILRHKALSEEIINRKRNVDQAVKNGQALLKQTTGEEVLLIQEKLDGIKTRYSEITASSGKALRTLEQALQLASKFQTTHEELTSWLGRVEEELALTSGQSPSGDQIPQFQQRQKELKTEAMEYRIVLDTINEVGSALLELVPWRAREGLDKLVSDANEQYRSVSATIGHRVDQIDAAIQRSQQTISLAIRDVAASSLAISSSVTGSSDQAPAVLSLVGEESPELYLVAGLPVDIAESACVTPIQRCLR</sequence>
<proteinExistence type="predicted"/>
<name>A0ABN9MD26_9NEOB</name>
<dbReference type="SMART" id="SM00150">
    <property type="entry name" value="SPEC"/>
    <property type="match status" value="4"/>
</dbReference>
<dbReference type="Pfam" id="PF00435">
    <property type="entry name" value="Spectrin"/>
    <property type="match status" value="2"/>
</dbReference>
<protein>
    <recommendedName>
        <fullName evidence="3">Microtubule-actin cross-linking factor 1</fullName>
    </recommendedName>
</protein>
<accession>A0ABN9MD26</accession>